<dbReference type="InterPro" id="IPR037185">
    <property type="entry name" value="EmrE-like"/>
</dbReference>
<comment type="subcellular location">
    <subcellularLocation>
        <location evidence="1">Membrane</location>
        <topology evidence="1">Multi-pass membrane protein</topology>
    </subcellularLocation>
</comment>
<evidence type="ECO:0000256" key="6">
    <source>
        <dbReference type="SAM" id="Phobius"/>
    </source>
</evidence>
<dbReference type="Gene3D" id="1.10.3730.20">
    <property type="match status" value="1"/>
</dbReference>
<dbReference type="InterPro" id="IPR000620">
    <property type="entry name" value="EamA_dom"/>
</dbReference>
<feature type="transmembrane region" description="Helical" evidence="6">
    <location>
        <begin position="261"/>
        <end position="279"/>
    </location>
</feature>
<evidence type="ECO:0000256" key="1">
    <source>
        <dbReference type="ARBA" id="ARBA00004141"/>
    </source>
</evidence>
<feature type="transmembrane region" description="Helical" evidence="6">
    <location>
        <begin position="235"/>
        <end position="255"/>
    </location>
</feature>
<dbReference type="Pfam" id="PF00892">
    <property type="entry name" value="EamA"/>
    <property type="match status" value="2"/>
</dbReference>
<sequence length="302" mass="32456">MTDNVKAALLMMGALAMLALNDTAIKTMALTIPLFQIVVLRNGVTTLALGFSILRGGKLPRLSRRDLALSLLRGVGEVGAAYFYLIALVAMPFANVVAILQSAPLVVTLAAALFLGEKVGWRRLSAILVGFVGVLLIVRPGTEGFDIFALDVLISVGFITLRDLATRRLSREAPAMTVTAITSSMVLAFFVVLGLDEPWVPMSAWSIVLTFVAAGFVLGSYLTTIQAMRIGEISFVSPFRYTSLLWALLLGFVLFGEWPQALTLIGAAIVVASGLFTLYRERKTGQPVPQGPEVIQALESRP</sequence>
<feature type="transmembrane region" description="Helical" evidence="6">
    <location>
        <begin position="173"/>
        <end position="192"/>
    </location>
</feature>
<evidence type="ECO:0000259" key="7">
    <source>
        <dbReference type="Pfam" id="PF00892"/>
    </source>
</evidence>
<accession>A0A7L9WR17</accession>
<feature type="domain" description="EamA" evidence="7">
    <location>
        <begin position="6"/>
        <end position="138"/>
    </location>
</feature>
<comment type="similarity">
    <text evidence="2">Belongs to the drug/metabolite transporter (DMT) superfamily. 10 TMS drug/metabolite exporter (DME) (TC 2.A.7.3) family.</text>
</comment>
<dbReference type="GO" id="GO:0016020">
    <property type="term" value="C:membrane"/>
    <property type="evidence" value="ECO:0007669"/>
    <property type="project" value="UniProtKB-SubCell"/>
</dbReference>
<evidence type="ECO:0000256" key="4">
    <source>
        <dbReference type="ARBA" id="ARBA00022989"/>
    </source>
</evidence>
<evidence type="ECO:0000256" key="3">
    <source>
        <dbReference type="ARBA" id="ARBA00022692"/>
    </source>
</evidence>
<feature type="domain" description="EamA" evidence="7">
    <location>
        <begin position="157"/>
        <end position="277"/>
    </location>
</feature>
<feature type="transmembrane region" description="Helical" evidence="6">
    <location>
        <begin position="121"/>
        <end position="138"/>
    </location>
</feature>
<feature type="transmembrane region" description="Helical" evidence="6">
    <location>
        <begin position="33"/>
        <end position="54"/>
    </location>
</feature>
<keyword evidence="3 6" id="KW-0812">Transmembrane</keyword>
<keyword evidence="5 6" id="KW-0472">Membrane</keyword>
<evidence type="ECO:0000313" key="8">
    <source>
        <dbReference type="EMBL" id="QOL82835.1"/>
    </source>
</evidence>
<feature type="transmembrane region" description="Helical" evidence="6">
    <location>
        <begin position="144"/>
        <end position="161"/>
    </location>
</feature>
<proteinExistence type="inferred from homology"/>
<name>A0A7L9WR17_9RHOB</name>
<dbReference type="Proteomes" id="UP000594118">
    <property type="component" value="Chromosome"/>
</dbReference>
<evidence type="ECO:0000313" key="9">
    <source>
        <dbReference type="Proteomes" id="UP000594118"/>
    </source>
</evidence>
<dbReference type="SUPFAM" id="SSF103481">
    <property type="entry name" value="Multidrug resistance efflux transporter EmrE"/>
    <property type="match status" value="2"/>
</dbReference>
<keyword evidence="9" id="KW-1185">Reference proteome</keyword>
<dbReference type="PANTHER" id="PTHR22911">
    <property type="entry name" value="ACYL-MALONYL CONDENSING ENZYME-RELATED"/>
    <property type="match status" value="1"/>
</dbReference>
<feature type="transmembrane region" description="Helical" evidence="6">
    <location>
        <begin position="93"/>
        <end position="114"/>
    </location>
</feature>
<evidence type="ECO:0000256" key="5">
    <source>
        <dbReference type="ARBA" id="ARBA00023136"/>
    </source>
</evidence>
<keyword evidence="4 6" id="KW-1133">Transmembrane helix</keyword>
<reference evidence="8 9" key="1">
    <citation type="submission" date="2019-10" db="EMBL/GenBank/DDBJ databases">
        <title>Pseudopuniceibacterium sp. HQ09 islated from Antarctica.</title>
        <authorList>
            <person name="Liao L."/>
            <person name="Su S."/>
            <person name="Chen B."/>
            <person name="Yu Y."/>
        </authorList>
    </citation>
    <scope>NUCLEOTIDE SEQUENCE [LARGE SCALE GENOMIC DNA]</scope>
    <source>
        <strain evidence="8 9">HQ09</strain>
    </source>
</reference>
<feature type="transmembrane region" description="Helical" evidence="6">
    <location>
        <begin position="204"/>
        <end position="223"/>
    </location>
</feature>
<dbReference type="RefSeq" id="WP_193081196.1">
    <property type="nucleotide sequence ID" value="NZ_CP045201.1"/>
</dbReference>
<evidence type="ECO:0000256" key="2">
    <source>
        <dbReference type="ARBA" id="ARBA00009853"/>
    </source>
</evidence>
<feature type="transmembrane region" description="Helical" evidence="6">
    <location>
        <begin position="66"/>
        <end position="87"/>
    </location>
</feature>
<dbReference type="EMBL" id="CP045201">
    <property type="protein sequence ID" value="QOL82835.1"/>
    <property type="molecule type" value="Genomic_DNA"/>
</dbReference>
<protein>
    <submittedName>
        <fullName evidence="8">EamA family transporter</fullName>
    </submittedName>
</protein>
<dbReference type="KEGG" id="pshq:F3W81_19595"/>
<dbReference type="AlphaFoldDB" id="A0A7L9WR17"/>
<dbReference type="PANTHER" id="PTHR22911:SF6">
    <property type="entry name" value="SOLUTE CARRIER FAMILY 35 MEMBER G1"/>
    <property type="match status" value="1"/>
</dbReference>
<gene>
    <name evidence="8" type="ORF">F3W81_19595</name>
</gene>
<organism evidence="8 9">
    <name type="scientific">Pseudooceanicola spongiae</name>
    <dbReference type="NCBI Taxonomy" id="2613965"/>
    <lineage>
        <taxon>Bacteria</taxon>
        <taxon>Pseudomonadati</taxon>
        <taxon>Pseudomonadota</taxon>
        <taxon>Alphaproteobacteria</taxon>
        <taxon>Rhodobacterales</taxon>
        <taxon>Paracoccaceae</taxon>
        <taxon>Pseudooceanicola</taxon>
    </lineage>
</organism>